<organism evidence="2 3">
    <name type="scientific">Antrodiella citrinella</name>
    <dbReference type="NCBI Taxonomy" id="2447956"/>
    <lineage>
        <taxon>Eukaryota</taxon>
        <taxon>Fungi</taxon>
        <taxon>Dikarya</taxon>
        <taxon>Basidiomycota</taxon>
        <taxon>Agaricomycotina</taxon>
        <taxon>Agaricomycetes</taxon>
        <taxon>Polyporales</taxon>
        <taxon>Steccherinaceae</taxon>
        <taxon>Antrodiella</taxon>
    </lineage>
</organism>
<gene>
    <name evidence="2" type="ORF">EUX98_g5238</name>
</gene>
<feature type="region of interest" description="Disordered" evidence="1">
    <location>
        <begin position="230"/>
        <end position="259"/>
    </location>
</feature>
<dbReference type="InterPro" id="IPR036339">
    <property type="entry name" value="PUB-like_dom_sf"/>
</dbReference>
<proteinExistence type="predicted"/>
<evidence type="ECO:0000313" key="3">
    <source>
        <dbReference type="Proteomes" id="UP000308730"/>
    </source>
</evidence>
<dbReference type="Proteomes" id="UP000308730">
    <property type="component" value="Unassembled WGS sequence"/>
</dbReference>
<protein>
    <submittedName>
        <fullName evidence="2">Uncharacterized protein</fullName>
    </submittedName>
</protein>
<accession>A0A4V3XIE7</accession>
<evidence type="ECO:0000256" key="1">
    <source>
        <dbReference type="SAM" id="MobiDB-lite"/>
    </source>
</evidence>
<name>A0A4V3XIE7_9APHY</name>
<dbReference type="AlphaFoldDB" id="A0A4V3XIE7"/>
<feature type="compositionally biased region" description="Polar residues" evidence="1">
    <location>
        <begin position="236"/>
        <end position="247"/>
    </location>
</feature>
<keyword evidence="3" id="KW-1185">Reference proteome</keyword>
<dbReference type="Gene3D" id="1.20.58.2190">
    <property type="match status" value="1"/>
</dbReference>
<evidence type="ECO:0000313" key="2">
    <source>
        <dbReference type="EMBL" id="THH28943.1"/>
    </source>
</evidence>
<dbReference type="EMBL" id="SGPM01000148">
    <property type="protein sequence ID" value="THH28943.1"/>
    <property type="molecule type" value="Genomic_DNA"/>
</dbReference>
<dbReference type="SUPFAM" id="SSF143503">
    <property type="entry name" value="PUG domain-like"/>
    <property type="match status" value="1"/>
</dbReference>
<reference evidence="2 3" key="1">
    <citation type="submission" date="2019-02" db="EMBL/GenBank/DDBJ databases">
        <title>Genome sequencing of the rare red list fungi Antrodiella citrinella (Flaviporus citrinellus).</title>
        <authorList>
            <person name="Buettner E."/>
            <person name="Kellner H."/>
        </authorList>
    </citation>
    <scope>NUCLEOTIDE SEQUENCE [LARGE SCALE GENOMIC DNA]</scope>
    <source>
        <strain evidence="2 3">DSM 108506</strain>
    </source>
</reference>
<dbReference type="CDD" id="cd09212">
    <property type="entry name" value="PUB"/>
    <property type="match status" value="1"/>
</dbReference>
<dbReference type="OrthoDB" id="49605at2759"/>
<comment type="caution">
    <text evidence="2">The sequence shown here is derived from an EMBL/GenBank/DDBJ whole genome shotgun (WGS) entry which is preliminary data.</text>
</comment>
<sequence>MLTLKESNLTLLQHSVAIAIFPSIIHLSHNVVALPSMILVSPMATALNNVNASLHAAAAERRLVHPSQPHLKKASYTAFDENHQTRTKFRRIINEDILRHNSRDISMKSLEILLELSQNIITHPDEVRYLRIKPTNNTIMKYIMKPRGTAEYARAVKDLQPYYTFDKKRMVDLCIGSEILKTRLKEEQDRVEEEELAPLRERAQKAAVHAQTMRKVMDDRKTVALRTQREIEQASVRKSTPSVQSISRPLGSTAGRLKY</sequence>